<comment type="caution">
    <text evidence="1">The sequence shown here is derived from an EMBL/GenBank/DDBJ whole genome shotgun (WGS) entry which is preliminary data.</text>
</comment>
<evidence type="ECO:0000313" key="1">
    <source>
        <dbReference type="EMBL" id="EKE93021.1"/>
    </source>
</evidence>
<dbReference type="PATRIC" id="fig|1145115.3.peg.237"/>
<sequence length="38" mass="4299">MSEMQKGSKDFLTTQAFIPIGNALEIKLCKIPMIRDTE</sequence>
<reference evidence="1 2" key="1">
    <citation type="journal article" date="2013" name="Pathog. Dis.">
        <title>Genome sequences of 65 Helicobacter pylori strains isolated from asymptomatic individuals and patients with gastric cancer, peptic ulcer disease, or gastritis.</title>
        <authorList>
            <person name="Blanchard T.G."/>
            <person name="Czinn S.J."/>
            <person name="Correa P."/>
            <person name="Nakazawa T."/>
            <person name="Keelan M."/>
            <person name="Morningstar L."/>
            <person name="Santana-Cruz I."/>
            <person name="Maroo A."/>
            <person name="McCracken C."/>
            <person name="Shefchek K."/>
            <person name="Daugherty S."/>
            <person name="Song Y."/>
            <person name="Fraser C.M."/>
            <person name="Fricke W.F."/>
        </authorList>
    </citation>
    <scope>NUCLEOTIDE SEQUENCE [LARGE SCALE GENOMIC DNA]</scope>
    <source>
        <strain evidence="1 2">R038b</strain>
    </source>
</reference>
<evidence type="ECO:0000313" key="2">
    <source>
        <dbReference type="Proteomes" id="UP000006766"/>
    </source>
</evidence>
<dbReference type="Proteomes" id="UP000006766">
    <property type="component" value="Unassembled WGS sequence"/>
</dbReference>
<gene>
    <name evidence="1" type="ORF">OUM_0245</name>
</gene>
<organism evidence="1 2">
    <name type="scientific">Helicobacter pylori R038b</name>
    <dbReference type="NCBI Taxonomy" id="1145115"/>
    <lineage>
        <taxon>Bacteria</taxon>
        <taxon>Pseudomonadati</taxon>
        <taxon>Campylobacterota</taxon>
        <taxon>Epsilonproteobacteria</taxon>
        <taxon>Campylobacterales</taxon>
        <taxon>Helicobacteraceae</taxon>
        <taxon>Helicobacter</taxon>
    </lineage>
</organism>
<name>K2KBJ3_HELPX</name>
<accession>K2KBJ3</accession>
<dbReference type="AlphaFoldDB" id="K2KBJ3"/>
<proteinExistence type="predicted"/>
<protein>
    <submittedName>
        <fullName evidence="1">Uncharacterized protein</fullName>
    </submittedName>
</protein>
<dbReference type="EMBL" id="AMOV01000001">
    <property type="protein sequence ID" value="EKE93021.1"/>
    <property type="molecule type" value="Genomic_DNA"/>
</dbReference>